<dbReference type="PANTHER" id="PTHR24096">
    <property type="entry name" value="LONG-CHAIN-FATTY-ACID--COA LIGASE"/>
    <property type="match status" value="1"/>
</dbReference>
<evidence type="ECO:0000259" key="14">
    <source>
        <dbReference type="Pfam" id="PF00501"/>
    </source>
</evidence>
<evidence type="ECO:0000256" key="2">
    <source>
        <dbReference type="ARBA" id="ARBA00006432"/>
    </source>
</evidence>
<dbReference type="Pfam" id="PF00501">
    <property type="entry name" value="AMP-binding"/>
    <property type="match status" value="1"/>
</dbReference>
<accession>A0A8K0C4P2</accession>
<evidence type="ECO:0000256" key="6">
    <source>
        <dbReference type="ARBA" id="ARBA00022741"/>
    </source>
</evidence>
<reference evidence="16" key="1">
    <citation type="submission" date="2019-08" db="EMBL/GenBank/DDBJ databases">
        <title>The genome of the North American firefly Photinus pyralis.</title>
        <authorList>
            <consortium name="Photinus pyralis genome working group"/>
            <person name="Fallon T.R."/>
            <person name="Sander Lower S.E."/>
            <person name="Weng J.-K."/>
        </authorList>
    </citation>
    <scope>NUCLEOTIDE SEQUENCE</scope>
    <source>
        <strain evidence="16">TRF0915ILg1</strain>
        <tissue evidence="16">Whole body</tissue>
    </source>
</reference>
<keyword evidence="9" id="KW-0503">Monooxygenase</keyword>
<feature type="domain" description="AMP-binding enzyme C-terminal" evidence="15">
    <location>
        <begin position="488"/>
        <end position="564"/>
    </location>
</feature>
<dbReference type="Gene3D" id="3.40.50.12780">
    <property type="entry name" value="N-terminal domain of ligase-like"/>
    <property type="match status" value="1"/>
</dbReference>
<evidence type="ECO:0000256" key="13">
    <source>
        <dbReference type="ARBA" id="ARBA00048497"/>
    </source>
</evidence>
<name>A0A8K0C4P2_IGNLU</name>
<evidence type="ECO:0000313" key="16">
    <source>
        <dbReference type="EMBL" id="KAF2878839.1"/>
    </source>
</evidence>
<keyword evidence="17" id="KW-1185">Reference proteome</keyword>
<dbReference type="AlphaFoldDB" id="A0A8K0C4P2"/>
<comment type="catalytic activity">
    <reaction evidence="13">
        <text>firefly D-luciferin + ATP + O2 = firefly oxyluciferin + hnu + AMP + CO2 + diphosphate</text>
        <dbReference type="Rhea" id="RHEA:10732"/>
        <dbReference type="ChEBI" id="CHEBI:15379"/>
        <dbReference type="ChEBI" id="CHEBI:16526"/>
        <dbReference type="ChEBI" id="CHEBI:16792"/>
        <dbReference type="ChEBI" id="CHEBI:30212"/>
        <dbReference type="ChEBI" id="CHEBI:30616"/>
        <dbReference type="ChEBI" id="CHEBI:33019"/>
        <dbReference type="ChEBI" id="CHEBI:58038"/>
        <dbReference type="ChEBI" id="CHEBI:456215"/>
        <dbReference type="EC" id="1.13.12.7"/>
    </reaction>
</comment>
<evidence type="ECO:0000259" key="15">
    <source>
        <dbReference type="Pfam" id="PF13193"/>
    </source>
</evidence>
<dbReference type="Proteomes" id="UP000801492">
    <property type="component" value="Unassembled WGS sequence"/>
</dbReference>
<evidence type="ECO:0000256" key="3">
    <source>
        <dbReference type="ARBA" id="ARBA00012532"/>
    </source>
</evidence>
<dbReference type="EC" id="1.13.12.7" evidence="3"/>
<proteinExistence type="inferred from homology"/>
<dbReference type="CDD" id="cd05911">
    <property type="entry name" value="Firefly_Luc_like"/>
    <property type="match status" value="1"/>
</dbReference>
<evidence type="ECO:0000256" key="5">
    <source>
        <dbReference type="ARBA" id="ARBA00022723"/>
    </source>
</evidence>
<evidence type="ECO:0000256" key="12">
    <source>
        <dbReference type="ARBA" id="ARBA00023262"/>
    </source>
</evidence>
<keyword evidence="12" id="KW-0599">Photoprotein</keyword>
<comment type="subcellular location">
    <subcellularLocation>
        <location evidence="1">Peroxisome</location>
    </subcellularLocation>
</comment>
<dbReference type="GO" id="GO:0046949">
    <property type="term" value="P:fatty-acyl-CoA biosynthetic process"/>
    <property type="evidence" value="ECO:0007669"/>
    <property type="project" value="TreeGrafter"/>
</dbReference>
<evidence type="ECO:0000313" key="17">
    <source>
        <dbReference type="Proteomes" id="UP000801492"/>
    </source>
</evidence>
<comment type="similarity">
    <text evidence="2">Belongs to the ATP-dependent AMP-binding enzyme family.</text>
</comment>
<dbReference type="GO" id="GO:0047077">
    <property type="term" value="F:Photinus-luciferin 4-monooxygenase (ATP-hydrolyzing) activity"/>
    <property type="evidence" value="ECO:0007669"/>
    <property type="project" value="UniProtKB-EC"/>
</dbReference>
<feature type="domain" description="AMP-dependent synthetase/ligase" evidence="14">
    <location>
        <begin position="62"/>
        <end position="437"/>
    </location>
</feature>
<dbReference type="Pfam" id="PF13193">
    <property type="entry name" value="AMP-binding_C"/>
    <property type="match status" value="1"/>
</dbReference>
<dbReference type="InterPro" id="IPR020845">
    <property type="entry name" value="AMP-binding_CS"/>
</dbReference>
<dbReference type="SUPFAM" id="SSF56801">
    <property type="entry name" value="Acetyl-CoA synthetase-like"/>
    <property type="match status" value="1"/>
</dbReference>
<dbReference type="InterPro" id="IPR045851">
    <property type="entry name" value="AMP-bd_C_sf"/>
</dbReference>
<evidence type="ECO:0000256" key="1">
    <source>
        <dbReference type="ARBA" id="ARBA00004275"/>
    </source>
</evidence>
<organism evidence="16 17">
    <name type="scientific">Ignelater luminosus</name>
    <name type="common">Cucubano</name>
    <name type="synonym">Pyrophorus luminosus</name>
    <dbReference type="NCBI Taxonomy" id="2038154"/>
    <lineage>
        <taxon>Eukaryota</taxon>
        <taxon>Metazoa</taxon>
        <taxon>Ecdysozoa</taxon>
        <taxon>Arthropoda</taxon>
        <taxon>Hexapoda</taxon>
        <taxon>Insecta</taxon>
        <taxon>Pterygota</taxon>
        <taxon>Neoptera</taxon>
        <taxon>Endopterygota</taxon>
        <taxon>Coleoptera</taxon>
        <taxon>Polyphaga</taxon>
        <taxon>Elateriformia</taxon>
        <taxon>Elateroidea</taxon>
        <taxon>Elateridae</taxon>
        <taxon>Agrypninae</taxon>
        <taxon>Pyrophorini</taxon>
        <taxon>Ignelater</taxon>
    </lineage>
</organism>
<comment type="caution">
    <text evidence="16">The sequence shown here is derived from an EMBL/GenBank/DDBJ whole genome shotgun (WGS) entry which is preliminary data.</text>
</comment>
<dbReference type="InterPro" id="IPR025110">
    <property type="entry name" value="AMP-bd_C"/>
</dbReference>
<keyword evidence="11" id="KW-0455">Luminescence</keyword>
<keyword evidence="6" id="KW-0547">Nucleotide-binding</keyword>
<dbReference type="OrthoDB" id="10253869at2759"/>
<dbReference type="FunFam" id="3.40.50.12780:FF:000003">
    <property type="entry name" value="Long-chain-fatty-acid--CoA ligase FadD"/>
    <property type="match status" value="1"/>
</dbReference>
<sequence length="573" mass="63560">MLLKKLLKNLPTRNFNNSYYFIGVLQIRRTSSASEPNVVRSKAEDINIPDVFLEEYLWNGLNKWHDKVALVCAETGRKYSYSELHRKAIALSNCLHNFPKLKQNDTVAVILPNVPEYPIITIGAIQAGLKITPINPIFTSDEIQKQILTSEAKLIFTLNEFWPKVNQAVKAIADVPIVVINHQQNQPLPPKAIQFDEISKGESELSFRITKSTDDVILLPYSSGTTGLPKGVQLTNKSLVSNLYQMTTYPFKLFEDAEGSHQEVIPCVLPLFHIYGHSMAMLNMLSTGCKLVTIPKFGPQIFLNVLKEHRPTFGYLVPPIVLFLLNDSNVRSEYITQMRTIICGAAPLGAADLERFTQKTNGKAKILQAYGLTEASPLTHSQTKHIDGGDTAGGCGYSLPNTECKIVALDDDIKTGLGCNQSGELLIRGPQVMKGYHKNPKATEEVLDSNGWLRTGDIGHYNEDGHFFVTDRLKELIKVKGFQVAPAELEELIRDHPDVEDAAVVGVPHPDFGEVPKAFVVPRKNVNFSGVRIQEYVASKAAKYKHLIGGVVTIGSIPKTASGKILRRQLKQL</sequence>
<dbReference type="GO" id="GO:0008218">
    <property type="term" value="P:bioluminescence"/>
    <property type="evidence" value="ECO:0007669"/>
    <property type="project" value="UniProtKB-KW"/>
</dbReference>
<evidence type="ECO:0000256" key="11">
    <source>
        <dbReference type="ARBA" id="ARBA00023223"/>
    </source>
</evidence>
<dbReference type="GO" id="GO:0005524">
    <property type="term" value="F:ATP binding"/>
    <property type="evidence" value="ECO:0007669"/>
    <property type="project" value="UniProtKB-KW"/>
</dbReference>
<gene>
    <name evidence="16" type="ORF">ILUMI_27328</name>
</gene>
<keyword evidence="5" id="KW-0479">Metal-binding</keyword>
<dbReference type="Gene3D" id="3.30.300.30">
    <property type="match status" value="1"/>
</dbReference>
<dbReference type="InterPro" id="IPR000873">
    <property type="entry name" value="AMP-dep_synth/lig_dom"/>
</dbReference>
<dbReference type="PANTHER" id="PTHR24096:SF422">
    <property type="entry name" value="BCDNA.GH02901"/>
    <property type="match status" value="1"/>
</dbReference>
<protein>
    <recommendedName>
        <fullName evidence="4">Luciferin 4-monooxygenase</fullName>
        <ecNumber evidence="3">1.13.12.7</ecNumber>
    </recommendedName>
</protein>
<evidence type="ECO:0000256" key="7">
    <source>
        <dbReference type="ARBA" id="ARBA00022840"/>
    </source>
</evidence>
<evidence type="ECO:0000256" key="10">
    <source>
        <dbReference type="ARBA" id="ARBA00023140"/>
    </source>
</evidence>
<keyword evidence="7" id="KW-0067">ATP-binding</keyword>
<evidence type="ECO:0000256" key="8">
    <source>
        <dbReference type="ARBA" id="ARBA00023002"/>
    </source>
</evidence>
<dbReference type="EMBL" id="VTPC01091272">
    <property type="protein sequence ID" value="KAF2878839.1"/>
    <property type="molecule type" value="Genomic_DNA"/>
</dbReference>
<dbReference type="GO" id="GO:0004467">
    <property type="term" value="F:long-chain fatty acid-CoA ligase activity"/>
    <property type="evidence" value="ECO:0007669"/>
    <property type="project" value="TreeGrafter"/>
</dbReference>
<dbReference type="GO" id="GO:0046872">
    <property type="term" value="F:metal ion binding"/>
    <property type="evidence" value="ECO:0007669"/>
    <property type="project" value="UniProtKB-KW"/>
</dbReference>
<evidence type="ECO:0000256" key="4">
    <source>
        <dbReference type="ARBA" id="ARBA00019043"/>
    </source>
</evidence>
<dbReference type="GO" id="GO:0005777">
    <property type="term" value="C:peroxisome"/>
    <property type="evidence" value="ECO:0007669"/>
    <property type="project" value="UniProtKB-SubCell"/>
</dbReference>
<dbReference type="FunFam" id="3.30.300.30:FF:000007">
    <property type="entry name" value="4-coumarate--CoA ligase 2"/>
    <property type="match status" value="1"/>
</dbReference>
<evidence type="ECO:0000256" key="9">
    <source>
        <dbReference type="ARBA" id="ARBA00023033"/>
    </source>
</evidence>
<dbReference type="InterPro" id="IPR042099">
    <property type="entry name" value="ANL_N_sf"/>
</dbReference>
<keyword evidence="10" id="KW-0576">Peroxisome</keyword>
<keyword evidence="8" id="KW-0560">Oxidoreductase</keyword>
<dbReference type="PROSITE" id="PS00455">
    <property type="entry name" value="AMP_BINDING"/>
    <property type="match status" value="1"/>
</dbReference>